<dbReference type="Proteomes" id="UP001279734">
    <property type="component" value="Unassembled WGS sequence"/>
</dbReference>
<dbReference type="InterPro" id="IPR002110">
    <property type="entry name" value="Ankyrin_rpt"/>
</dbReference>
<dbReference type="SUPFAM" id="SSF48403">
    <property type="entry name" value="Ankyrin repeat"/>
    <property type="match status" value="1"/>
</dbReference>
<keyword evidence="2" id="KW-1185">Reference proteome</keyword>
<proteinExistence type="predicted"/>
<organism evidence="1 2">
    <name type="scientific">Nepenthes gracilis</name>
    <name type="common">Slender pitcher plant</name>
    <dbReference type="NCBI Taxonomy" id="150966"/>
    <lineage>
        <taxon>Eukaryota</taxon>
        <taxon>Viridiplantae</taxon>
        <taxon>Streptophyta</taxon>
        <taxon>Embryophyta</taxon>
        <taxon>Tracheophyta</taxon>
        <taxon>Spermatophyta</taxon>
        <taxon>Magnoliopsida</taxon>
        <taxon>eudicotyledons</taxon>
        <taxon>Gunneridae</taxon>
        <taxon>Pentapetalae</taxon>
        <taxon>Caryophyllales</taxon>
        <taxon>Nepenthaceae</taxon>
        <taxon>Nepenthes</taxon>
    </lineage>
</organism>
<sequence length="82" mass="9157">MQNQSDETTLYVAAECGYVDIVKELIKRYDVGSAAIKAKNGYDSFHVAAKQWEFSYYACARLVTKCLATVLLENIPRNMAAS</sequence>
<dbReference type="EMBL" id="BSYO01000001">
    <property type="protein sequence ID" value="GMG99466.1"/>
    <property type="molecule type" value="Genomic_DNA"/>
</dbReference>
<dbReference type="Gene3D" id="1.25.40.20">
    <property type="entry name" value="Ankyrin repeat-containing domain"/>
    <property type="match status" value="1"/>
</dbReference>
<dbReference type="AlphaFoldDB" id="A0AAD3P8B8"/>
<evidence type="ECO:0000313" key="1">
    <source>
        <dbReference type="EMBL" id="GMG99466.1"/>
    </source>
</evidence>
<gene>
    <name evidence="1" type="ORF">Nepgr_001306</name>
</gene>
<protein>
    <submittedName>
        <fullName evidence="1">Uncharacterized protein</fullName>
    </submittedName>
</protein>
<reference evidence="1" key="1">
    <citation type="submission" date="2023-05" db="EMBL/GenBank/DDBJ databases">
        <title>Nepenthes gracilis genome sequencing.</title>
        <authorList>
            <person name="Fukushima K."/>
        </authorList>
    </citation>
    <scope>NUCLEOTIDE SEQUENCE</scope>
    <source>
        <strain evidence="1">SING2019-196</strain>
    </source>
</reference>
<accession>A0AAD3P8B8</accession>
<dbReference type="Pfam" id="PF00023">
    <property type="entry name" value="Ank"/>
    <property type="match status" value="1"/>
</dbReference>
<comment type="caution">
    <text evidence="1">The sequence shown here is derived from an EMBL/GenBank/DDBJ whole genome shotgun (WGS) entry which is preliminary data.</text>
</comment>
<dbReference type="InterPro" id="IPR036770">
    <property type="entry name" value="Ankyrin_rpt-contain_sf"/>
</dbReference>
<name>A0AAD3P8B8_NEPGR</name>
<evidence type="ECO:0000313" key="2">
    <source>
        <dbReference type="Proteomes" id="UP001279734"/>
    </source>
</evidence>